<proteinExistence type="inferred from homology"/>
<dbReference type="InterPro" id="IPR051393">
    <property type="entry name" value="ABC_transporter_permease"/>
</dbReference>
<evidence type="ECO:0000256" key="1">
    <source>
        <dbReference type="ARBA" id="ARBA00004651"/>
    </source>
</evidence>
<dbReference type="InterPro" id="IPR035906">
    <property type="entry name" value="MetI-like_sf"/>
</dbReference>
<dbReference type="Gene3D" id="1.10.3720.10">
    <property type="entry name" value="MetI-like"/>
    <property type="match status" value="1"/>
</dbReference>
<dbReference type="InterPro" id="IPR000515">
    <property type="entry name" value="MetI-like"/>
</dbReference>
<keyword evidence="4 7" id="KW-0812">Transmembrane</keyword>
<dbReference type="EMBL" id="CP075897">
    <property type="protein sequence ID" value="QWB31440.1"/>
    <property type="molecule type" value="Genomic_DNA"/>
</dbReference>
<feature type="domain" description="ABC transmembrane type-1" evidence="8">
    <location>
        <begin position="70"/>
        <end position="281"/>
    </location>
</feature>
<dbReference type="PANTHER" id="PTHR30193">
    <property type="entry name" value="ABC TRANSPORTER PERMEASE PROTEIN"/>
    <property type="match status" value="1"/>
</dbReference>
<evidence type="ECO:0000313" key="10">
    <source>
        <dbReference type="Proteomes" id="UP000679498"/>
    </source>
</evidence>
<feature type="transmembrane region" description="Helical" evidence="7">
    <location>
        <begin position="107"/>
        <end position="128"/>
    </location>
</feature>
<keyword evidence="3" id="KW-1003">Cell membrane</keyword>
<feature type="transmembrane region" description="Helical" evidence="7">
    <location>
        <begin position="155"/>
        <end position="177"/>
    </location>
</feature>
<evidence type="ECO:0000259" key="8">
    <source>
        <dbReference type="PROSITE" id="PS50928"/>
    </source>
</evidence>
<keyword evidence="10" id="KW-1185">Reference proteome</keyword>
<evidence type="ECO:0000313" key="9">
    <source>
        <dbReference type="EMBL" id="QWB31440.1"/>
    </source>
</evidence>
<keyword evidence="6 7" id="KW-0472">Membrane</keyword>
<evidence type="ECO:0000256" key="3">
    <source>
        <dbReference type="ARBA" id="ARBA00022475"/>
    </source>
</evidence>
<keyword evidence="5 7" id="KW-1133">Transmembrane helix</keyword>
<organism evidence="9 10">
    <name type="scientific">Exiguobacterium acetylicum</name>
    <name type="common">Brevibacterium acetylicum</name>
    <dbReference type="NCBI Taxonomy" id="41170"/>
    <lineage>
        <taxon>Bacteria</taxon>
        <taxon>Bacillati</taxon>
        <taxon>Bacillota</taxon>
        <taxon>Bacilli</taxon>
        <taxon>Bacillales</taxon>
        <taxon>Bacillales Family XII. Incertae Sedis</taxon>
        <taxon>Exiguobacterium</taxon>
    </lineage>
</organism>
<evidence type="ECO:0000256" key="2">
    <source>
        <dbReference type="ARBA" id="ARBA00022448"/>
    </source>
</evidence>
<gene>
    <name evidence="9" type="ORF">KKI46_07300</name>
</gene>
<reference evidence="9 10" key="1">
    <citation type="submission" date="2021-05" db="EMBL/GenBank/DDBJ databases">
        <title>Biocontrol using Exiguobacterium acetylicum SI17 against litchi downy blight caused by Peronophythora litchii.</title>
        <authorList>
            <person name="Zheng L."/>
        </authorList>
    </citation>
    <scope>NUCLEOTIDE SEQUENCE [LARGE SCALE GENOMIC DNA]</scope>
    <source>
        <strain evidence="9 10">SI17</strain>
    </source>
</reference>
<name>A0ABX8GEH1_EXIAC</name>
<dbReference type="Pfam" id="PF00528">
    <property type="entry name" value="BPD_transp_1"/>
    <property type="match status" value="1"/>
</dbReference>
<feature type="transmembrane region" description="Helical" evidence="7">
    <location>
        <begin position="12"/>
        <end position="39"/>
    </location>
</feature>
<sequence length="290" mass="32083">MKEKGFVNRYWPYLFIIVPLLLQIIFFFIPLVQGVIFSFTDWTGLTSSYHFIGIDNYISILSDTRFRDSIGFTLLFTIGLVAGQIVLGIAIAKLLNRKIKGVGLFRTAYFFPAVISTVTLGLIFKQFFNYGLVPLGEYLQIEWLSQSLIANEGTAFWGLLFVALWQGVAIPVVIFLANLQSIPNEIREAASIDGANAWQTFKKIELPFLSPAISIVLILAMKAGLTAFDLIYALTGGGPSGSTTSLGLLVYNYAFKNNQFGYASAIAIVLFIIIAIVSVIQINSSKRFEV</sequence>
<keyword evidence="2 7" id="KW-0813">Transport</keyword>
<dbReference type="GeneID" id="88811474"/>
<dbReference type="CDD" id="cd06261">
    <property type="entry name" value="TM_PBP2"/>
    <property type="match status" value="1"/>
</dbReference>
<feature type="transmembrane region" description="Helical" evidence="7">
    <location>
        <begin position="260"/>
        <end position="280"/>
    </location>
</feature>
<evidence type="ECO:0000256" key="4">
    <source>
        <dbReference type="ARBA" id="ARBA00022692"/>
    </source>
</evidence>
<feature type="transmembrane region" description="Helical" evidence="7">
    <location>
        <begin position="208"/>
        <end position="234"/>
    </location>
</feature>
<protein>
    <submittedName>
        <fullName evidence="9">Sugar ABC transporter permease</fullName>
    </submittedName>
</protein>
<comment type="subcellular location">
    <subcellularLocation>
        <location evidence="1 7">Cell membrane</location>
        <topology evidence="1 7">Multi-pass membrane protein</topology>
    </subcellularLocation>
</comment>
<evidence type="ECO:0000256" key="5">
    <source>
        <dbReference type="ARBA" id="ARBA00022989"/>
    </source>
</evidence>
<feature type="transmembrane region" description="Helical" evidence="7">
    <location>
        <begin position="70"/>
        <end position="95"/>
    </location>
</feature>
<dbReference type="RefSeq" id="WP_029341502.1">
    <property type="nucleotide sequence ID" value="NZ_CP075897.1"/>
</dbReference>
<dbReference type="PROSITE" id="PS50928">
    <property type="entry name" value="ABC_TM1"/>
    <property type="match status" value="1"/>
</dbReference>
<accession>A0ABX8GEH1</accession>
<dbReference type="PANTHER" id="PTHR30193:SF37">
    <property type="entry name" value="INNER MEMBRANE ABC TRANSPORTER PERMEASE PROTEIN YCJO"/>
    <property type="match status" value="1"/>
</dbReference>
<evidence type="ECO:0000256" key="7">
    <source>
        <dbReference type="RuleBase" id="RU363032"/>
    </source>
</evidence>
<dbReference type="Proteomes" id="UP000679498">
    <property type="component" value="Chromosome"/>
</dbReference>
<comment type="similarity">
    <text evidence="7">Belongs to the binding-protein-dependent transport system permease family.</text>
</comment>
<dbReference type="SUPFAM" id="SSF161098">
    <property type="entry name" value="MetI-like"/>
    <property type="match status" value="1"/>
</dbReference>
<evidence type="ECO:0000256" key="6">
    <source>
        <dbReference type="ARBA" id="ARBA00023136"/>
    </source>
</evidence>